<keyword evidence="8" id="KW-0378">Hydrolase</keyword>
<dbReference type="SUPFAM" id="SSF56219">
    <property type="entry name" value="DNase I-like"/>
    <property type="match status" value="2"/>
</dbReference>
<proteinExistence type="predicted"/>
<dbReference type="Proteomes" id="UP000770661">
    <property type="component" value="Unassembled WGS sequence"/>
</dbReference>
<reference evidence="14" key="1">
    <citation type="submission" date="2020-07" db="EMBL/GenBank/DDBJ databases">
        <title>The High-quality genome of the commercially important snow crab, Chionoecetes opilio.</title>
        <authorList>
            <person name="Jeong J.-H."/>
            <person name="Ryu S."/>
        </authorList>
    </citation>
    <scope>NUCLEOTIDE SEQUENCE</scope>
    <source>
        <strain evidence="14">MADBK_172401_WGS</strain>
        <tissue evidence="14">Digestive gland</tissue>
    </source>
</reference>
<dbReference type="GO" id="GO:0046872">
    <property type="term" value="F:metal ion binding"/>
    <property type="evidence" value="ECO:0007669"/>
    <property type="project" value="UniProtKB-KW"/>
</dbReference>
<dbReference type="InterPro" id="IPR009060">
    <property type="entry name" value="UBA-like_sf"/>
</dbReference>
<keyword evidence="11" id="KW-0539">Nucleus</keyword>
<evidence type="ECO:0000256" key="12">
    <source>
        <dbReference type="ARBA" id="ARBA00031304"/>
    </source>
</evidence>
<dbReference type="CDD" id="cd14672">
    <property type="entry name" value="UBA_ceTYDP2_like"/>
    <property type="match status" value="1"/>
</dbReference>
<comment type="cofactor">
    <cofactor evidence="1">
        <name>Mn(2+)</name>
        <dbReference type="ChEBI" id="CHEBI:29035"/>
    </cofactor>
</comment>
<keyword evidence="7" id="KW-0227">DNA damage</keyword>
<dbReference type="InterPro" id="IPR005135">
    <property type="entry name" value="Endo/exonuclease/phosphatase"/>
</dbReference>
<dbReference type="FunFam" id="3.60.10.10:FF:000024">
    <property type="entry name" value="Tyrosyl-DNA phosphodiesterase 2"/>
    <property type="match status" value="1"/>
</dbReference>
<evidence type="ECO:0000313" key="15">
    <source>
        <dbReference type="Proteomes" id="UP000770661"/>
    </source>
</evidence>
<dbReference type="GO" id="GO:0004518">
    <property type="term" value="F:nuclease activity"/>
    <property type="evidence" value="ECO:0007669"/>
    <property type="project" value="UniProtKB-KW"/>
</dbReference>
<keyword evidence="15" id="KW-1185">Reference proteome</keyword>
<dbReference type="PANTHER" id="PTHR15822">
    <property type="entry name" value="TRAF AND TNF RECEPTOR-ASSOCIATED PROTEIN"/>
    <property type="match status" value="1"/>
</dbReference>
<dbReference type="Gene3D" id="1.10.8.10">
    <property type="entry name" value="DNA helicase RuvA subunit, C-terminal domain"/>
    <property type="match status" value="1"/>
</dbReference>
<evidence type="ECO:0000256" key="6">
    <source>
        <dbReference type="ARBA" id="ARBA00022723"/>
    </source>
</evidence>
<dbReference type="Pfam" id="PF03372">
    <property type="entry name" value="Exo_endo_phos"/>
    <property type="match status" value="1"/>
</dbReference>
<organism evidence="14 15">
    <name type="scientific">Chionoecetes opilio</name>
    <name type="common">Atlantic snow crab</name>
    <name type="synonym">Cancer opilio</name>
    <dbReference type="NCBI Taxonomy" id="41210"/>
    <lineage>
        <taxon>Eukaryota</taxon>
        <taxon>Metazoa</taxon>
        <taxon>Ecdysozoa</taxon>
        <taxon>Arthropoda</taxon>
        <taxon>Crustacea</taxon>
        <taxon>Multicrustacea</taxon>
        <taxon>Malacostraca</taxon>
        <taxon>Eumalacostraca</taxon>
        <taxon>Eucarida</taxon>
        <taxon>Decapoda</taxon>
        <taxon>Pleocyemata</taxon>
        <taxon>Brachyura</taxon>
        <taxon>Eubrachyura</taxon>
        <taxon>Majoidea</taxon>
        <taxon>Majidae</taxon>
        <taxon>Chionoecetes</taxon>
    </lineage>
</organism>
<evidence type="ECO:0000256" key="9">
    <source>
        <dbReference type="ARBA" id="ARBA00022842"/>
    </source>
</evidence>
<dbReference type="CDD" id="cd09080">
    <property type="entry name" value="TDP2"/>
    <property type="match status" value="1"/>
</dbReference>
<evidence type="ECO:0000256" key="7">
    <source>
        <dbReference type="ARBA" id="ARBA00022763"/>
    </source>
</evidence>
<dbReference type="Pfam" id="PF14555">
    <property type="entry name" value="UBA_4"/>
    <property type="match status" value="1"/>
</dbReference>
<name>A0A8J4XUG2_CHIOP</name>
<dbReference type="InterPro" id="IPR051547">
    <property type="entry name" value="TDP2-like"/>
</dbReference>
<dbReference type="SUPFAM" id="SSF46934">
    <property type="entry name" value="UBA-like"/>
    <property type="match status" value="1"/>
</dbReference>
<dbReference type="InterPro" id="IPR036691">
    <property type="entry name" value="Endo/exonu/phosph_ase_sf"/>
</dbReference>
<evidence type="ECO:0000256" key="1">
    <source>
        <dbReference type="ARBA" id="ARBA00001936"/>
    </source>
</evidence>
<dbReference type="GO" id="GO:0070260">
    <property type="term" value="F:5'-tyrosyl-DNA phosphodiesterase activity"/>
    <property type="evidence" value="ECO:0007669"/>
    <property type="project" value="TreeGrafter"/>
</dbReference>
<evidence type="ECO:0000256" key="8">
    <source>
        <dbReference type="ARBA" id="ARBA00022801"/>
    </source>
</evidence>
<dbReference type="EMBL" id="JACEEZ010020813">
    <property type="protein sequence ID" value="KAG0714100.1"/>
    <property type="molecule type" value="Genomic_DNA"/>
</dbReference>
<dbReference type="OrthoDB" id="9975959at2759"/>
<evidence type="ECO:0000256" key="4">
    <source>
        <dbReference type="ARBA" id="ARBA00017870"/>
    </source>
</evidence>
<dbReference type="GO" id="GO:0006302">
    <property type="term" value="P:double-strand break repair"/>
    <property type="evidence" value="ECO:0007669"/>
    <property type="project" value="TreeGrafter"/>
</dbReference>
<comment type="subcellular location">
    <subcellularLocation>
        <location evidence="3">Nucleus</location>
        <location evidence="3">PML body</location>
    </subcellularLocation>
</comment>
<keyword evidence="6" id="KW-0479">Metal-binding</keyword>
<comment type="caution">
    <text evidence="14">The sequence shown here is derived from an EMBL/GenBank/DDBJ whole genome shotgun (WGS) entry which is preliminary data.</text>
</comment>
<accession>A0A8J4XUG2</accession>
<evidence type="ECO:0000256" key="3">
    <source>
        <dbReference type="ARBA" id="ARBA00004322"/>
    </source>
</evidence>
<dbReference type="PANTHER" id="PTHR15822:SF4">
    <property type="entry name" value="TYROSYL-DNA PHOSPHODIESTERASE 2"/>
    <property type="match status" value="1"/>
</dbReference>
<evidence type="ECO:0000256" key="10">
    <source>
        <dbReference type="ARBA" id="ARBA00023204"/>
    </source>
</evidence>
<keyword evidence="10" id="KW-0234">DNA repair</keyword>
<evidence type="ECO:0000313" key="14">
    <source>
        <dbReference type="EMBL" id="KAG0714100.1"/>
    </source>
</evidence>
<dbReference type="AlphaFoldDB" id="A0A8J4XUG2"/>
<gene>
    <name evidence="14" type="primary">tdp2</name>
    <name evidence="14" type="ORF">GWK47_014833</name>
</gene>
<dbReference type="GO" id="GO:0016605">
    <property type="term" value="C:PML body"/>
    <property type="evidence" value="ECO:0007669"/>
    <property type="project" value="UniProtKB-SubCell"/>
</dbReference>
<keyword evidence="9" id="KW-0460">Magnesium</keyword>
<evidence type="ECO:0000259" key="13">
    <source>
        <dbReference type="Pfam" id="PF03372"/>
    </source>
</evidence>
<dbReference type="Gene3D" id="3.60.10.10">
    <property type="entry name" value="Endonuclease/exonuclease/phosphatase"/>
    <property type="match status" value="1"/>
</dbReference>
<keyword evidence="5" id="KW-0540">Nuclease</keyword>
<sequence length="652" mass="73383">MHRGAHSWLHRKHSYACQKLVEQFAELTNTDEALAQFYLQDRDWNLERSVNAFFEAKKEEDEMKALQVDEESEIMVTFNSKLVSVMEKGVLTEEAPKNFCFLTWNIDGLDEKNLKKRTKAVAKIIEREKADIVFLQEVIANTLTYLEQLLPQFLFLAGDTEDYFIVTLLRRTTVYFDGQTVVPFANTCMGRNLLCVENKLFLAQAHIGDLKLHLLNSHLESTGEFAKQRVEQLRTGFTKMKDGPAGVTTLFGGDLNLRDKEVVAAGMPQGVVDLWEACGQRPECKWTWDTARNSNKEFPGRFKPRLRFDRVYQHTPSSSTLSAVPLHFGLVGLQKVINTQSFPSDHWGIIVHFEMVLRVGSWNVLSLSDDRRLPLLSGELSRLRVDIVGLSEMRRPGSGETSSGGYTYYWSGMSNGHREPYTKLKDLTCAHEYAVVVSNRINVLGALEDNVELWDTFKRETLQTAKECIGERPRSRRGFVATETLENIEESRTARHARNQDQYGSLSRRTRTLLRKDKERYVRNLAEDVEGHLNANALRPAYRALKKLRSKSPSRASAIRAADERLVSDMEGNGSIHGECILLSAPHSLSGWTSQSSCRPPAARTLSSLTGTASVAMPLASRLFCPQPSAAALGCLSDGLKLARGPPLLEAQ</sequence>
<evidence type="ECO:0000256" key="2">
    <source>
        <dbReference type="ARBA" id="ARBA00001946"/>
    </source>
</evidence>
<evidence type="ECO:0000256" key="11">
    <source>
        <dbReference type="ARBA" id="ARBA00023242"/>
    </source>
</evidence>
<evidence type="ECO:0000256" key="5">
    <source>
        <dbReference type="ARBA" id="ARBA00022722"/>
    </source>
</evidence>
<dbReference type="GO" id="GO:0003697">
    <property type="term" value="F:single-stranded DNA binding"/>
    <property type="evidence" value="ECO:0007669"/>
    <property type="project" value="TreeGrafter"/>
</dbReference>
<feature type="domain" description="Endonuclease/exonuclease/phosphatase" evidence="13">
    <location>
        <begin position="102"/>
        <end position="346"/>
    </location>
</feature>
<comment type="cofactor">
    <cofactor evidence="2">
        <name>Mg(2+)</name>
        <dbReference type="ChEBI" id="CHEBI:18420"/>
    </cofactor>
</comment>
<protein>
    <recommendedName>
        <fullName evidence="4">Tyrosyl-DNA phosphodiesterase 2</fullName>
    </recommendedName>
    <alternativeName>
        <fullName evidence="12">5'-tyrosyl-DNA phosphodiesterase</fullName>
    </alternativeName>
</protein>
<dbReference type="GO" id="GO:0005737">
    <property type="term" value="C:cytoplasm"/>
    <property type="evidence" value="ECO:0007669"/>
    <property type="project" value="TreeGrafter"/>
</dbReference>